<evidence type="ECO:0000313" key="1">
    <source>
        <dbReference type="EMBL" id="GFU18283.1"/>
    </source>
</evidence>
<keyword evidence="2" id="KW-1185">Reference proteome</keyword>
<protein>
    <submittedName>
        <fullName evidence="1">Uncharacterized protein</fullName>
    </submittedName>
</protein>
<dbReference type="EMBL" id="BMAW01080150">
    <property type="protein sequence ID" value="GFU18283.1"/>
    <property type="molecule type" value="Genomic_DNA"/>
</dbReference>
<name>A0A8X6QGX5_NEPPI</name>
<accession>A0A8X6QGX5</accession>
<proteinExistence type="predicted"/>
<dbReference type="AlphaFoldDB" id="A0A8X6QGX5"/>
<organism evidence="1 2">
    <name type="scientific">Nephila pilipes</name>
    <name type="common">Giant wood spider</name>
    <name type="synonym">Nephila maculata</name>
    <dbReference type="NCBI Taxonomy" id="299642"/>
    <lineage>
        <taxon>Eukaryota</taxon>
        <taxon>Metazoa</taxon>
        <taxon>Ecdysozoa</taxon>
        <taxon>Arthropoda</taxon>
        <taxon>Chelicerata</taxon>
        <taxon>Arachnida</taxon>
        <taxon>Araneae</taxon>
        <taxon>Araneomorphae</taxon>
        <taxon>Entelegynae</taxon>
        <taxon>Araneoidea</taxon>
        <taxon>Nephilidae</taxon>
        <taxon>Nephila</taxon>
    </lineage>
</organism>
<dbReference type="Proteomes" id="UP000887013">
    <property type="component" value="Unassembled WGS sequence"/>
</dbReference>
<comment type="caution">
    <text evidence="1">The sequence shown here is derived from an EMBL/GenBank/DDBJ whole genome shotgun (WGS) entry which is preliminary data.</text>
</comment>
<evidence type="ECO:0000313" key="2">
    <source>
        <dbReference type="Proteomes" id="UP000887013"/>
    </source>
</evidence>
<reference evidence="1" key="1">
    <citation type="submission" date="2020-08" db="EMBL/GenBank/DDBJ databases">
        <title>Multicomponent nature underlies the extraordinary mechanical properties of spider dragline silk.</title>
        <authorList>
            <person name="Kono N."/>
            <person name="Nakamura H."/>
            <person name="Mori M."/>
            <person name="Yoshida Y."/>
            <person name="Ohtoshi R."/>
            <person name="Malay A.D."/>
            <person name="Moran D.A.P."/>
            <person name="Tomita M."/>
            <person name="Numata K."/>
            <person name="Arakawa K."/>
        </authorList>
    </citation>
    <scope>NUCLEOTIDE SEQUENCE</scope>
</reference>
<gene>
    <name evidence="1" type="ORF">NPIL_231551</name>
</gene>
<sequence>MNLLSESDVESDKLEGLLVQLQAKDEQLKFIDIKIENVLDMVDIDSLGVELDTYSVILSAISLNRFPCDIKLE</sequence>